<name>A0A1M5W9H9_9BACT</name>
<dbReference type="EMBL" id="FQXS01000011">
    <property type="protein sequence ID" value="SHH83853.1"/>
    <property type="molecule type" value="Genomic_DNA"/>
</dbReference>
<sequence>MLPVQTVDEHASPGNKTDMTISKTIPCACRQNHLALNFRGGVPIAVVDRVFCPLCRENGFDTGRSFPIQGGWYLHFDLDIARMFAMARLGIDPSLVNPGFILDGRYVEACPNGT</sequence>
<dbReference type="STRING" id="1121409.SAMN02745124_02155"/>
<dbReference type="AlphaFoldDB" id="A0A1M5W9H9"/>
<dbReference type="Proteomes" id="UP000184139">
    <property type="component" value="Unassembled WGS sequence"/>
</dbReference>
<keyword evidence="2" id="KW-1185">Reference proteome</keyword>
<dbReference type="OrthoDB" id="9788021at2"/>
<gene>
    <name evidence="1" type="ORF">SAMN02745124_02155</name>
</gene>
<dbReference type="RefSeq" id="WP_073375900.1">
    <property type="nucleotide sequence ID" value="NZ_FQXS01000011.1"/>
</dbReference>
<evidence type="ECO:0000313" key="2">
    <source>
        <dbReference type="Proteomes" id="UP000184139"/>
    </source>
</evidence>
<evidence type="ECO:0000313" key="1">
    <source>
        <dbReference type="EMBL" id="SHH83853.1"/>
    </source>
</evidence>
<protein>
    <submittedName>
        <fullName evidence="1">Uncharacterized protein</fullName>
    </submittedName>
</protein>
<organism evidence="1 2">
    <name type="scientific">Desulfofustis glycolicus DSM 9705</name>
    <dbReference type="NCBI Taxonomy" id="1121409"/>
    <lineage>
        <taxon>Bacteria</taxon>
        <taxon>Pseudomonadati</taxon>
        <taxon>Thermodesulfobacteriota</taxon>
        <taxon>Desulfobulbia</taxon>
        <taxon>Desulfobulbales</taxon>
        <taxon>Desulfocapsaceae</taxon>
        <taxon>Desulfofustis</taxon>
    </lineage>
</organism>
<accession>A0A1M5W9H9</accession>
<reference evidence="1 2" key="1">
    <citation type="submission" date="2016-11" db="EMBL/GenBank/DDBJ databases">
        <authorList>
            <person name="Jaros S."/>
            <person name="Januszkiewicz K."/>
            <person name="Wedrychowicz H."/>
        </authorList>
    </citation>
    <scope>NUCLEOTIDE SEQUENCE [LARGE SCALE GENOMIC DNA]</scope>
    <source>
        <strain evidence="1 2">DSM 9705</strain>
    </source>
</reference>
<proteinExistence type="predicted"/>